<keyword evidence="3" id="KW-1185">Reference proteome</keyword>
<evidence type="ECO:0000313" key="2">
    <source>
        <dbReference type="EMBL" id="RZQ65610.1"/>
    </source>
</evidence>
<feature type="transmembrane region" description="Helical" evidence="1">
    <location>
        <begin position="34"/>
        <end position="56"/>
    </location>
</feature>
<keyword evidence="1" id="KW-0812">Transmembrane</keyword>
<dbReference type="EMBL" id="SFCC01000001">
    <property type="protein sequence ID" value="RZQ65610.1"/>
    <property type="molecule type" value="Genomic_DNA"/>
</dbReference>
<organism evidence="2 3">
    <name type="scientific">Amycolatopsis suaedae</name>
    <dbReference type="NCBI Taxonomy" id="2510978"/>
    <lineage>
        <taxon>Bacteria</taxon>
        <taxon>Bacillati</taxon>
        <taxon>Actinomycetota</taxon>
        <taxon>Actinomycetes</taxon>
        <taxon>Pseudonocardiales</taxon>
        <taxon>Pseudonocardiaceae</taxon>
        <taxon>Amycolatopsis</taxon>
    </lineage>
</organism>
<name>A0A4Q7JCH2_9PSEU</name>
<evidence type="ECO:0000313" key="3">
    <source>
        <dbReference type="Proteomes" id="UP000292003"/>
    </source>
</evidence>
<evidence type="ECO:0000256" key="1">
    <source>
        <dbReference type="SAM" id="Phobius"/>
    </source>
</evidence>
<gene>
    <name evidence="2" type="ORF">EWH70_00480</name>
</gene>
<reference evidence="2 3" key="1">
    <citation type="submission" date="2019-02" db="EMBL/GenBank/DDBJ databases">
        <title>Draft genome sequence of Amycolatopsis sp. 8-3EHSu isolated from roots of Suaeda maritima.</title>
        <authorList>
            <person name="Duangmal K."/>
            <person name="Chantavorakit T."/>
        </authorList>
    </citation>
    <scope>NUCLEOTIDE SEQUENCE [LARGE SCALE GENOMIC DNA]</scope>
    <source>
        <strain evidence="2 3">8-3EHSu</strain>
    </source>
</reference>
<dbReference type="AlphaFoldDB" id="A0A4Q7JCH2"/>
<dbReference type="RefSeq" id="WP_130473182.1">
    <property type="nucleotide sequence ID" value="NZ_SFCC01000001.1"/>
</dbReference>
<keyword evidence="1" id="KW-0472">Membrane</keyword>
<sequence>MVGWVLRILVVAGLLGSAWVHLDLWLVGYRDIDVIGPLFLVNVAAGAIIAIAVLTWQHWLPMLAAAGFGAATLAAFFLSVTVGLFGMRNDLSWGSPQVWAAVAEAACVVFGLAGLVMRDGRRADTAA</sequence>
<proteinExistence type="predicted"/>
<feature type="transmembrane region" description="Helical" evidence="1">
    <location>
        <begin position="98"/>
        <end position="117"/>
    </location>
</feature>
<accession>A0A4Q7JCH2</accession>
<feature type="transmembrane region" description="Helical" evidence="1">
    <location>
        <begin position="5"/>
        <end position="22"/>
    </location>
</feature>
<dbReference type="Proteomes" id="UP000292003">
    <property type="component" value="Unassembled WGS sequence"/>
</dbReference>
<comment type="caution">
    <text evidence="2">The sequence shown here is derived from an EMBL/GenBank/DDBJ whole genome shotgun (WGS) entry which is preliminary data.</text>
</comment>
<keyword evidence="1" id="KW-1133">Transmembrane helix</keyword>
<feature type="transmembrane region" description="Helical" evidence="1">
    <location>
        <begin position="63"/>
        <end position="86"/>
    </location>
</feature>
<dbReference type="OrthoDB" id="4325786at2"/>
<evidence type="ECO:0008006" key="4">
    <source>
        <dbReference type="Google" id="ProtNLM"/>
    </source>
</evidence>
<protein>
    <recommendedName>
        <fullName evidence="4">DUF4383 domain-containing protein</fullName>
    </recommendedName>
</protein>